<dbReference type="SMART" id="SM00167">
    <property type="entry name" value="VPS9"/>
    <property type="match status" value="1"/>
</dbReference>
<dbReference type="AlphaFoldDB" id="A0A2P6N1D4"/>
<evidence type="ECO:0000313" key="3">
    <source>
        <dbReference type="EMBL" id="PRP77765.1"/>
    </source>
</evidence>
<feature type="region of interest" description="Disordered" evidence="1">
    <location>
        <begin position="309"/>
        <end position="338"/>
    </location>
</feature>
<dbReference type="GO" id="GO:0016192">
    <property type="term" value="P:vesicle-mediated transport"/>
    <property type="evidence" value="ECO:0007669"/>
    <property type="project" value="InterPro"/>
</dbReference>
<organism evidence="3 4">
    <name type="scientific">Planoprotostelium fungivorum</name>
    <dbReference type="NCBI Taxonomy" id="1890364"/>
    <lineage>
        <taxon>Eukaryota</taxon>
        <taxon>Amoebozoa</taxon>
        <taxon>Evosea</taxon>
        <taxon>Variosea</taxon>
        <taxon>Cavosteliida</taxon>
        <taxon>Cavosteliaceae</taxon>
        <taxon>Planoprotostelium</taxon>
    </lineage>
</organism>
<dbReference type="GO" id="GO:0005829">
    <property type="term" value="C:cytosol"/>
    <property type="evidence" value="ECO:0007669"/>
    <property type="project" value="TreeGrafter"/>
</dbReference>
<dbReference type="STRING" id="1890364.A0A2P6N1D4"/>
<dbReference type="InParanoid" id="A0A2P6N1D4"/>
<feature type="domain" description="VPS9" evidence="2">
    <location>
        <begin position="480"/>
        <end position="620"/>
    </location>
</feature>
<protein>
    <recommendedName>
        <fullName evidence="2">VPS9 domain-containing protein</fullName>
    </recommendedName>
</protein>
<accession>A0A2P6N1D4</accession>
<dbReference type="GO" id="GO:0031267">
    <property type="term" value="F:small GTPase binding"/>
    <property type="evidence" value="ECO:0007669"/>
    <property type="project" value="TreeGrafter"/>
</dbReference>
<dbReference type="PANTHER" id="PTHR23101">
    <property type="entry name" value="RAB GDP/GTP EXCHANGE FACTOR"/>
    <property type="match status" value="1"/>
</dbReference>
<dbReference type="GO" id="GO:0030139">
    <property type="term" value="C:endocytic vesicle"/>
    <property type="evidence" value="ECO:0007669"/>
    <property type="project" value="TreeGrafter"/>
</dbReference>
<dbReference type="SUPFAM" id="SSF109993">
    <property type="entry name" value="VPS9 domain"/>
    <property type="match status" value="1"/>
</dbReference>
<dbReference type="OrthoDB" id="300289at2759"/>
<dbReference type="Proteomes" id="UP000241769">
    <property type="component" value="Unassembled WGS sequence"/>
</dbReference>
<dbReference type="InterPro" id="IPR003123">
    <property type="entry name" value="VPS9"/>
</dbReference>
<evidence type="ECO:0000259" key="2">
    <source>
        <dbReference type="PROSITE" id="PS51205"/>
    </source>
</evidence>
<dbReference type="Pfam" id="PF02204">
    <property type="entry name" value="VPS9"/>
    <property type="match status" value="1"/>
</dbReference>
<keyword evidence="4" id="KW-1185">Reference proteome</keyword>
<evidence type="ECO:0000256" key="1">
    <source>
        <dbReference type="SAM" id="MobiDB-lite"/>
    </source>
</evidence>
<dbReference type="Gene3D" id="1.10.246.120">
    <property type="match status" value="1"/>
</dbReference>
<dbReference type="InterPro" id="IPR045046">
    <property type="entry name" value="Vps9-like"/>
</dbReference>
<proteinExistence type="predicted"/>
<reference evidence="3 4" key="1">
    <citation type="journal article" date="2018" name="Genome Biol. Evol.">
        <title>Multiple Roots of Fruiting Body Formation in Amoebozoa.</title>
        <authorList>
            <person name="Hillmann F."/>
            <person name="Forbes G."/>
            <person name="Novohradska S."/>
            <person name="Ferling I."/>
            <person name="Riege K."/>
            <person name="Groth M."/>
            <person name="Westermann M."/>
            <person name="Marz M."/>
            <person name="Spaller T."/>
            <person name="Winckler T."/>
            <person name="Schaap P."/>
            <person name="Glockner G."/>
        </authorList>
    </citation>
    <scope>NUCLEOTIDE SEQUENCE [LARGE SCALE GENOMIC DNA]</scope>
    <source>
        <strain evidence="3 4">Jena</strain>
    </source>
</reference>
<evidence type="ECO:0000313" key="4">
    <source>
        <dbReference type="Proteomes" id="UP000241769"/>
    </source>
</evidence>
<gene>
    <name evidence="3" type="ORF">PROFUN_14126</name>
</gene>
<dbReference type="EMBL" id="MDYQ01000255">
    <property type="protein sequence ID" value="PRP77765.1"/>
    <property type="molecule type" value="Genomic_DNA"/>
</dbReference>
<dbReference type="Pfam" id="PF18151">
    <property type="entry name" value="DUF5601"/>
    <property type="match status" value="1"/>
</dbReference>
<dbReference type="InterPro" id="IPR037191">
    <property type="entry name" value="VPS9_dom_sf"/>
</dbReference>
<feature type="region of interest" description="Disordered" evidence="1">
    <location>
        <begin position="362"/>
        <end position="388"/>
    </location>
</feature>
<dbReference type="PROSITE" id="PS51205">
    <property type="entry name" value="VPS9"/>
    <property type="match status" value="1"/>
</dbReference>
<dbReference type="GO" id="GO:0005085">
    <property type="term" value="F:guanyl-nucleotide exchange factor activity"/>
    <property type="evidence" value="ECO:0007669"/>
    <property type="project" value="InterPro"/>
</dbReference>
<comment type="caution">
    <text evidence="3">The sequence shown here is derived from an EMBL/GenBank/DDBJ whole genome shotgun (WGS) entry which is preliminary data.</text>
</comment>
<dbReference type="PANTHER" id="PTHR23101:SF25">
    <property type="entry name" value="GTPASE-ACTIVATING PROTEIN AND VPS9 DOMAIN-CONTAINING PROTEIN 1"/>
    <property type="match status" value="1"/>
</dbReference>
<dbReference type="Gene3D" id="1.20.1050.80">
    <property type="entry name" value="VPS9 domain"/>
    <property type="match status" value="1"/>
</dbReference>
<dbReference type="InterPro" id="IPR041545">
    <property type="entry name" value="DUF5601"/>
</dbReference>
<sequence>MGTRLNILSWQLQLQGGLDLAGVPSLHCRIYVLLLATNLNVTSFELKLMSRRCTHKLVGCGDTETNLKTSSFRNALRGWNVQYRDRDVNTVGAQTPDEWPPLKCHKSPCNHHVVDDRQVKHWAEFIQRGASKMTSFFDYEKENNALLNALRDEYKDLIKLISQSEASIFVPQSVSLENLDISRDLVETHLFYTNIDKPTQFVTQNGVLGTFNTKKTMLSVISPPQALVTSPTQFDPLAISPPTLFKSQRAQFEGYDCDRPKSPIHVLREGHITFEGEHKIHVPLVLISEPLQYNDCAWDSKMAAQDKKSKEFGIRKHHSASTVDLSKDRSPERSNSIVTGTIRPKNLLSDFLSGLNVPINTPFFPDSPEDRQTVTADPNPQPKKPTRTQLFPTKLKNAPDVLAAIRGFEREFLNNPPKTIEDQSKLFRSGLDDIENRILAHPLWKDAEEEEIEDAEESIEKYMSNKLFTVIFENHCKAKETANTSLTNRIHRLRFIQPHHLDIKPDIIDEESLRAAQKELNRLNNYKTPREKLYCIWNCCRAIYNSLKGTNDANPSGADEFLPILIYVVIRANPLHLFSNIQYVSLFRHPNKMITEMGYYFTHLVSAVTFIETVDSKRLSIDPDEFQRKFNGESSSIRGRSDSSESVVTYPPPRSDSVSDLVLFGEEDNVNMMPTQLPLQPTTVSTIVPASQSSVQLTYLDHDYEQLRVTDVANLLREYKMLAEENKRLRNMMGK</sequence>
<name>A0A2P6N1D4_9EUKA</name>
<feature type="region of interest" description="Disordered" evidence="1">
    <location>
        <begin position="632"/>
        <end position="651"/>
    </location>
</feature>